<reference evidence="1" key="1">
    <citation type="journal article" date="2014" name="Int. J. Syst. Evol. Microbiol.">
        <title>Complete genome sequence of Corynebacterium casei LMG S-19264T (=DSM 44701T), isolated from a smear-ripened cheese.</title>
        <authorList>
            <consortium name="US DOE Joint Genome Institute (JGI-PGF)"/>
            <person name="Walter F."/>
            <person name="Albersmeier A."/>
            <person name="Kalinowski J."/>
            <person name="Ruckert C."/>
        </authorList>
    </citation>
    <scope>NUCLEOTIDE SEQUENCE</scope>
    <source>
        <strain evidence="1">VKM Ac-2007</strain>
    </source>
</reference>
<proteinExistence type="predicted"/>
<sequence>MHAGPGMRSSANHRVFQLPSYAPDLNPVEGVRVLLNRGGLANLAAASLDRLVRVIKRGLEKIQYGRI</sequence>
<organism evidence="1 2">
    <name type="scientific">Streptosporangium carneum</name>
    <dbReference type="NCBI Taxonomy" id="47481"/>
    <lineage>
        <taxon>Bacteria</taxon>
        <taxon>Bacillati</taxon>
        <taxon>Actinomycetota</taxon>
        <taxon>Actinomycetes</taxon>
        <taxon>Streptosporangiales</taxon>
        <taxon>Streptosporangiaceae</taxon>
        <taxon>Streptosporangium</taxon>
    </lineage>
</organism>
<evidence type="ECO:0000313" key="1">
    <source>
        <dbReference type="EMBL" id="GLK15478.1"/>
    </source>
</evidence>
<dbReference type="AlphaFoldDB" id="A0A9W6MIY9"/>
<name>A0A9W6MIY9_9ACTN</name>
<evidence type="ECO:0008006" key="3">
    <source>
        <dbReference type="Google" id="ProtNLM"/>
    </source>
</evidence>
<keyword evidence="2" id="KW-1185">Reference proteome</keyword>
<accession>A0A9W6MIY9</accession>
<dbReference type="Proteomes" id="UP001143474">
    <property type="component" value="Unassembled WGS sequence"/>
</dbReference>
<dbReference type="EMBL" id="BSEV01000055">
    <property type="protein sequence ID" value="GLK15478.1"/>
    <property type="molecule type" value="Genomic_DNA"/>
</dbReference>
<evidence type="ECO:0000313" key="2">
    <source>
        <dbReference type="Proteomes" id="UP001143474"/>
    </source>
</evidence>
<comment type="caution">
    <text evidence="1">The sequence shown here is derived from an EMBL/GenBank/DDBJ whole genome shotgun (WGS) entry which is preliminary data.</text>
</comment>
<protein>
    <recommendedName>
        <fullName evidence="3">Tc1-like transposase DDE domain-containing protein</fullName>
    </recommendedName>
</protein>
<gene>
    <name evidence="1" type="ORF">GCM10017600_88910</name>
</gene>
<reference evidence="1" key="2">
    <citation type="submission" date="2023-01" db="EMBL/GenBank/DDBJ databases">
        <authorList>
            <person name="Sun Q."/>
            <person name="Evtushenko L."/>
        </authorList>
    </citation>
    <scope>NUCLEOTIDE SEQUENCE</scope>
    <source>
        <strain evidence="1">VKM Ac-2007</strain>
    </source>
</reference>